<dbReference type="InterPro" id="IPR002881">
    <property type="entry name" value="DUF58"/>
</dbReference>
<dbReference type="Pfam" id="PF01882">
    <property type="entry name" value="DUF58"/>
    <property type="match status" value="1"/>
</dbReference>
<dbReference type="STRING" id="551996.SAMN05192573_105198"/>
<dbReference type="Proteomes" id="UP000199705">
    <property type="component" value="Unassembled WGS sequence"/>
</dbReference>
<accession>A0A1G7XX34</accession>
<dbReference type="PANTHER" id="PTHR33608:SF3">
    <property type="entry name" value="SLR2013 PROTEIN"/>
    <property type="match status" value="1"/>
</dbReference>
<name>A0A1G7XX34_9SPHI</name>
<organism evidence="3 4">
    <name type="scientific">Mucilaginibacter gossypii</name>
    <dbReference type="NCBI Taxonomy" id="551996"/>
    <lineage>
        <taxon>Bacteria</taxon>
        <taxon>Pseudomonadati</taxon>
        <taxon>Bacteroidota</taxon>
        <taxon>Sphingobacteriia</taxon>
        <taxon>Sphingobacteriales</taxon>
        <taxon>Sphingobacteriaceae</taxon>
        <taxon>Mucilaginibacter</taxon>
    </lineage>
</organism>
<reference evidence="4" key="1">
    <citation type="submission" date="2016-10" db="EMBL/GenBank/DDBJ databases">
        <authorList>
            <person name="Varghese N."/>
            <person name="Submissions S."/>
        </authorList>
    </citation>
    <scope>NUCLEOTIDE SEQUENCE [LARGE SCALE GENOMIC DNA]</scope>
    <source>
        <strain evidence="4">Gh-67</strain>
    </source>
</reference>
<feature type="transmembrane region" description="Helical" evidence="1">
    <location>
        <begin position="12"/>
        <end position="38"/>
    </location>
</feature>
<dbReference type="EMBL" id="FNCG01000005">
    <property type="protein sequence ID" value="SDG88596.1"/>
    <property type="molecule type" value="Genomic_DNA"/>
</dbReference>
<keyword evidence="1" id="KW-0472">Membrane</keyword>
<dbReference type="AlphaFoldDB" id="A0A1G7XX34"/>
<keyword evidence="4" id="KW-1185">Reference proteome</keyword>
<sequence length="448" mass="51958">MKKLFRLFYTNLFLTNRLFGAVAACVVLYLLSFFFPWLGIMPDIAFYALLALLIADLFILYRVADGMSAKRLAPERLSNSDENELSIYIENRYSFRINTGIIDEIPAQFQKRDIWFATTLAPGERKQINYILRPTRRGEYEFGFIRVFVRSAIGLVSKRYNFEQAETLPVYPSFLQMRKYELMAISNRLTEIGIKKIRRIGHSMEFEQVKSYVPGDDYRTINWKATARRGDLMVNSYTDEKSQHVYCIIDKSRAMRMPFEGLSLLDYAINASLVLSNVALLKEDKAGLITVGEKIGSIVPADKNYAQLNKIMEVLYKEKTRYLETNMEALYTTVRRVIKQRSLVVFFANYESLPALQRQLPFLRRIAKFHLLLVVFFENTELKTLSEQPAKDVEGIYIKTIAEKFAYDKKLMVKELASHGIQSILTSPQNLTINTVNRYLEIKAKQKI</sequence>
<evidence type="ECO:0000313" key="3">
    <source>
        <dbReference type="EMBL" id="SDG88596.1"/>
    </source>
</evidence>
<dbReference type="RefSeq" id="WP_091167389.1">
    <property type="nucleotide sequence ID" value="NZ_FNCG01000005.1"/>
</dbReference>
<feature type="domain" description="DUF58" evidence="2">
    <location>
        <begin position="208"/>
        <end position="350"/>
    </location>
</feature>
<gene>
    <name evidence="3" type="ORF">SAMN05192573_105198</name>
</gene>
<evidence type="ECO:0000259" key="2">
    <source>
        <dbReference type="Pfam" id="PF01882"/>
    </source>
</evidence>
<feature type="transmembrane region" description="Helical" evidence="1">
    <location>
        <begin position="44"/>
        <end position="64"/>
    </location>
</feature>
<protein>
    <submittedName>
        <fullName evidence="3">Uncharacterized conserved protein, DUF58 family, contains vWF domain</fullName>
    </submittedName>
</protein>
<evidence type="ECO:0000256" key="1">
    <source>
        <dbReference type="SAM" id="Phobius"/>
    </source>
</evidence>
<dbReference type="PANTHER" id="PTHR33608">
    <property type="entry name" value="BLL2464 PROTEIN"/>
    <property type="match status" value="1"/>
</dbReference>
<evidence type="ECO:0000313" key="4">
    <source>
        <dbReference type="Proteomes" id="UP000199705"/>
    </source>
</evidence>
<keyword evidence="1" id="KW-1133">Transmembrane helix</keyword>
<keyword evidence="1" id="KW-0812">Transmembrane</keyword>
<proteinExistence type="predicted"/>